<keyword evidence="2" id="KW-1185">Reference proteome</keyword>
<evidence type="ECO:0000313" key="1">
    <source>
        <dbReference type="EMBL" id="GAA0875710.1"/>
    </source>
</evidence>
<dbReference type="EMBL" id="BAAAFH010000011">
    <property type="protein sequence ID" value="GAA0875710.1"/>
    <property type="molecule type" value="Genomic_DNA"/>
</dbReference>
<organism evidence="1 2">
    <name type="scientific">Wandonia haliotis</name>
    <dbReference type="NCBI Taxonomy" id="574963"/>
    <lineage>
        <taxon>Bacteria</taxon>
        <taxon>Pseudomonadati</taxon>
        <taxon>Bacteroidota</taxon>
        <taxon>Flavobacteriia</taxon>
        <taxon>Flavobacteriales</taxon>
        <taxon>Crocinitomicaceae</taxon>
        <taxon>Wandonia</taxon>
    </lineage>
</organism>
<sequence>MNRSYRIAFQVTLDHSYYTSGQTPDFSILPTRDTMSWLKENKMLFRSDETGFRVFYTAAPFVPFTEKELRFMLVLKEGTRFFNITDLNVGGEDYTSGDLLLFKNSGLTSELTPGILPGAESKVFTYIFPQKSENPEALGQLEIRDEAGNIIPLEIPDPDTIPRTAEKEFRYPVDLSKYPEGVYDFKTSLSDNPEVITKQIYVDEQVKRQSAFGLIRITLTEEVLASSFKAQFTTKQSYWRYHFVIKNMSADDYVFSVEDQLGEYSFVQTNNDEMNGYPVVVFDSEQLIPLSELPRKKLRFIREQDGVRSTLVSNLSNPVVNIVNEDVGEPNVSNVFVYI</sequence>
<gene>
    <name evidence="1" type="ORF">GCM10009118_21190</name>
</gene>
<comment type="caution">
    <text evidence="1">The sequence shown here is derived from an EMBL/GenBank/DDBJ whole genome shotgun (WGS) entry which is preliminary data.</text>
</comment>
<evidence type="ECO:0000313" key="2">
    <source>
        <dbReference type="Proteomes" id="UP001501126"/>
    </source>
</evidence>
<dbReference type="Proteomes" id="UP001501126">
    <property type="component" value="Unassembled WGS sequence"/>
</dbReference>
<accession>A0ABP3Y2I0</accession>
<protein>
    <submittedName>
        <fullName evidence="1">Uncharacterized protein</fullName>
    </submittedName>
</protein>
<reference evidence="2" key="1">
    <citation type="journal article" date="2019" name="Int. J. Syst. Evol. Microbiol.">
        <title>The Global Catalogue of Microorganisms (GCM) 10K type strain sequencing project: providing services to taxonomists for standard genome sequencing and annotation.</title>
        <authorList>
            <consortium name="The Broad Institute Genomics Platform"/>
            <consortium name="The Broad Institute Genome Sequencing Center for Infectious Disease"/>
            <person name="Wu L."/>
            <person name="Ma J."/>
        </authorList>
    </citation>
    <scope>NUCLEOTIDE SEQUENCE [LARGE SCALE GENOMIC DNA]</scope>
    <source>
        <strain evidence="2">JCM 16083</strain>
    </source>
</reference>
<name>A0ABP3Y2I0_9FLAO</name>
<dbReference type="RefSeq" id="WP_343787481.1">
    <property type="nucleotide sequence ID" value="NZ_BAAAFH010000011.1"/>
</dbReference>
<proteinExistence type="predicted"/>